<accession>A0A8H6Y9W4</accession>
<comment type="caution">
    <text evidence="3">The sequence shown here is derived from an EMBL/GenBank/DDBJ whole genome shotgun (WGS) entry which is preliminary data.</text>
</comment>
<dbReference type="Pfam" id="PF08593">
    <property type="entry name" value="Mug135_C"/>
    <property type="match status" value="1"/>
</dbReference>
<proteinExistence type="inferred from homology"/>
<dbReference type="EMBL" id="JACAZI010000008">
    <property type="protein sequence ID" value="KAF7354516.1"/>
    <property type="molecule type" value="Genomic_DNA"/>
</dbReference>
<dbReference type="AlphaFoldDB" id="A0A8H6Y9W4"/>
<evidence type="ECO:0000313" key="3">
    <source>
        <dbReference type="EMBL" id="KAF7354516.1"/>
    </source>
</evidence>
<dbReference type="Proteomes" id="UP000620124">
    <property type="component" value="Unassembled WGS sequence"/>
</dbReference>
<dbReference type="InterPro" id="IPR013902">
    <property type="entry name" value="Mug135-like_C"/>
</dbReference>
<evidence type="ECO:0000256" key="1">
    <source>
        <dbReference type="ARBA" id="ARBA00005788"/>
    </source>
</evidence>
<dbReference type="OrthoDB" id="3067629at2759"/>
<comment type="similarity">
    <text evidence="1">Belongs to the UPF0612 family.</text>
</comment>
<feature type="domain" description="Mug135-like C-terminal" evidence="2">
    <location>
        <begin position="148"/>
        <end position="238"/>
    </location>
</feature>
<protein>
    <recommendedName>
        <fullName evidence="2">Mug135-like C-terminal domain-containing protein</fullName>
    </recommendedName>
</protein>
<organism evidence="3 4">
    <name type="scientific">Mycena venus</name>
    <dbReference type="NCBI Taxonomy" id="2733690"/>
    <lineage>
        <taxon>Eukaryota</taxon>
        <taxon>Fungi</taxon>
        <taxon>Dikarya</taxon>
        <taxon>Basidiomycota</taxon>
        <taxon>Agaricomycotina</taxon>
        <taxon>Agaricomycetes</taxon>
        <taxon>Agaricomycetidae</taxon>
        <taxon>Agaricales</taxon>
        <taxon>Marasmiineae</taxon>
        <taxon>Mycenaceae</taxon>
        <taxon>Mycena</taxon>
    </lineage>
</organism>
<keyword evidence="4" id="KW-1185">Reference proteome</keyword>
<evidence type="ECO:0000259" key="2">
    <source>
        <dbReference type="Pfam" id="PF08593"/>
    </source>
</evidence>
<gene>
    <name evidence="3" type="ORF">MVEN_01141000</name>
</gene>
<sequence>MAVPLAQVLAQINFNIPPALIQNDGSVAGLMPPQAPANPPNIVDVSNAVKFKGAIVHELVLGKPVPHALVEAAANYECDTIMARQIAQAPQPAPPGAAVAPPAPAAPMAGVALILNAIATSNQALNRRLDMLNTRLDGLQRETAINGNIGKGTGLHIPYTEVLFLDGSQPTVATAAVPAQGGQPAQPGHPILPLLSNVNAIRNLSGPDARHYCIGYGIAPIPHIVQERLVLIAEAIGCVIGIAWYVPGSSHNFWYTDILAQNRA</sequence>
<name>A0A8H6Y9W4_9AGAR</name>
<reference evidence="3" key="1">
    <citation type="submission" date="2020-05" db="EMBL/GenBank/DDBJ databases">
        <title>Mycena genomes resolve the evolution of fungal bioluminescence.</title>
        <authorList>
            <person name="Tsai I.J."/>
        </authorList>
    </citation>
    <scope>NUCLEOTIDE SEQUENCE</scope>
    <source>
        <strain evidence="3">CCC161011</strain>
    </source>
</reference>
<evidence type="ECO:0000313" key="4">
    <source>
        <dbReference type="Proteomes" id="UP000620124"/>
    </source>
</evidence>